<dbReference type="Proteomes" id="UP000681075">
    <property type="component" value="Unassembled WGS sequence"/>
</dbReference>
<evidence type="ECO:0000313" key="2">
    <source>
        <dbReference type="EMBL" id="GIL37804.1"/>
    </source>
</evidence>
<organism evidence="2 3">
    <name type="scientific">Roseiterribacter gracilis</name>
    <dbReference type="NCBI Taxonomy" id="2812848"/>
    <lineage>
        <taxon>Bacteria</taxon>
        <taxon>Pseudomonadati</taxon>
        <taxon>Pseudomonadota</taxon>
        <taxon>Alphaproteobacteria</taxon>
        <taxon>Rhodospirillales</taxon>
        <taxon>Roseiterribacteraceae</taxon>
        <taxon>Roseiterribacter</taxon>
    </lineage>
</organism>
<name>A0A8S8X6T3_9PROT</name>
<comment type="caution">
    <text evidence="2">The sequence shown here is derived from an EMBL/GenBank/DDBJ whole genome shotgun (WGS) entry which is preliminary data.</text>
</comment>
<evidence type="ECO:0000256" key="1">
    <source>
        <dbReference type="SAM" id="Phobius"/>
    </source>
</evidence>
<accession>A0A8S8X6T3</accession>
<evidence type="ECO:0000313" key="3">
    <source>
        <dbReference type="Proteomes" id="UP000681075"/>
    </source>
</evidence>
<sequence length="67" mass="7455">MRARLARAALPIAVIATAIWFVIATTQADAPRAFVQAIVVGVALYVVLHETARPLDQSRRSVSWRRR</sequence>
<keyword evidence="1" id="KW-0472">Membrane</keyword>
<keyword evidence="1" id="KW-0812">Transmembrane</keyword>
<dbReference type="EMBL" id="BOPV01000001">
    <property type="protein sequence ID" value="GIL37804.1"/>
    <property type="molecule type" value="Genomic_DNA"/>
</dbReference>
<gene>
    <name evidence="2" type="ORF">TMPK1_00410</name>
</gene>
<protein>
    <submittedName>
        <fullName evidence="2">Uncharacterized protein</fullName>
    </submittedName>
</protein>
<reference evidence="2" key="1">
    <citation type="submission" date="2021-02" db="EMBL/GenBank/DDBJ databases">
        <title>Genome sequence of Rhodospirillales sp. strain TMPK1 isolated from soil.</title>
        <authorList>
            <person name="Nakai R."/>
            <person name="Kusada H."/>
            <person name="Tamaki H."/>
        </authorList>
    </citation>
    <scope>NUCLEOTIDE SEQUENCE</scope>
    <source>
        <strain evidence="2">TMPK1</strain>
    </source>
</reference>
<keyword evidence="1" id="KW-1133">Transmembrane helix</keyword>
<dbReference type="RefSeq" id="WP_420240683.1">
    <property type="nucleotide sequence ID" value="NZ_BOPV01000001.1"/>
</dbReference>
<feature type="transmembrane region" description="Helical" evidence="1">
    <location>
        <begin position="34"/>
        <end position="52"/>
    </location>
</feature>
<dbReference type="AlphaFoldDB" id="A0A8S8X6T3"/>
<proteinExistence type="predicted"/>
<keyword evidence="3" id="KW-1185">Reference proteome</keyword>